<organism evidence="2">
    <name type="scientific">freshwater metagenome</name>
    <dbReference type="NCBI Taxonomy" id="449393"/>
    <lineage>
        <taxon>unclassified sequences</taxon>
        <taxon>metagenomes</taxon>
        <taxon>ecological metagenomes</taxon>
    </lineage>
</organism>
<evidence type="ECO:0000259" key="1">
    <source>
        <dbReference type="Pfam" id="PF12867"/>
    </source>
</evidence>
<proteinExistence type="predicted"/>
<accession>A0A6J6B644</accession>
<dbReference type="SUPFAM" id="SSF109854">
    <property type="entry name" value="DinB/YfiT-like putative metalloenzymes"/>
    <property type="match status" value="1"/>
</dbReference>
<dbReference type="AlphaFoldDB" id="A0A6J6B644"/>
<dbReference type="EMBL" id="CAFAHD010000005">
    <property type="protein sequence ID" value="CAB4837096.1"/>
    <property type="molecule type" value="Genomic_DNA"/>
</dbReference>
<dbReference type="EMBL" id="CAEZSJ010000024">
    <property type="protein sequence ID" value="CAB4534500.1"/>
    <property type="molecule type" value="Genomic_DNA"/>
</dbReference>
<name>A0A6J6B644_9ZZZZ</name>
<dbReference type="InterPro" id="IPR034660">
    <property type="entry name" value="DinB/YfiT-like"/>
</dbReference>
<sequence length="158" mass="17343">MNDSLKNSKELLADFIRCGEDFISTARSIAVADLGKVPIPGEWSAAFILHHMCDGDLHFATRYLNNLAEDSPEIFPFNEDIYPDRINYAKRDPLASLAAIEGIFQATKNILTIVPESDWLRTSVHAERGVITLADLVSIAAGHSKAHAEQLRGVIAAL</sequence>
<gene>
    <name evidence="2" type="ORF">UFOPK1425_00231</name>
    <name evidence="3" type="ORF">UFOPK1842_00539</name>
    <name evidence="4" type="ORF">UFOPK3227_00104</name>
</gene>
<dbReference type="EMBL" id="CAEZUQ010000051">
    <property type="protein sequence ID" value="CAB4606820.1"/>
    <property type="molecule type" value="Genomic_DNA"/>
</dbReference>
<evidence type="ECO:0000313" key="4">
    <source>
        <dbReference type="EMBL" id="CAB4837096.1"/>
    </source>
</evidence>
<dbReference type="Gene3D" id="1.20.120.450">
    <property type="entry name" value="dinb family like domain"/>
    <property type="match status" value="1"/>
</dbReference>
<dbReference type="InterPro" id="IPR024775">
    <property type="entry name" value="DinB-like"/>
</dbReference>
<evidence type="ECO:0000313" key="2">
    <source>
        <dbReference type="EMBL" id="CAB4534500.1"/>
    </source>
</evidence>
<protein>
    <submittedName>
        <fullName evidence="2">Unannotated protein</fullName>
    </submittedName>
</protein>
<reference evidence="2" key="1">
    <citation type="submission" date="2020-05" db="EMBL/GenBank/DDBJ databases">
        <authorList>
            <person name="Chiriac C."/>
            <person name="Salcher M."/>
            <person name="Ghai R."/>
            <person name="Kavagutti S V."/>
        </authorList>
    </citation>
    <scope>NUCLEOTIDE SEQUENCE</scope>
</reference>
<evidence type="ECO:0000313" key="3">
    <source>
        <dbReference type="EMBL" id="CAB4606820.1"/>
    </source>
</evidence>
<dbReference type="Pfam" id="PF12867">
    <property type="entry name" value="DinB_2"/>
    <property type="match status" value="1"/>
</dbReference>
<feature type="domain" description="DinB-like" evidence="1">
    <location>
        <begin position="17"/>
        <end position="151"/>
    </location>
</feature>